<accession>A0ABW4W0S9</accession>
<sequence>MKETIINSIKQIEFLHEIKILYVCEAGSRAWGIASEESDYDIRFIYIHPAEHYLSIDPVGIGRKHDVIEKKIDEKLDITGWELSKTLRLYRNSNPSLLEWLHSSIIYYQSFSTIDKMRKMHASVFVPKTCILHYMNMAKANFKKIRAGHHVHVKNYINVIRPILATRWISVYQTFPPVDLYFLVKCLLPEGELKDSIMKMIDEKSAGKEYAEHVEAAAIQLFIQKEIDKTFTSEKIIPPKITDPTEELNKLFRMTLKEVWELYDFE</sequence>
<name>A0ABW4W0S9_9BACI</name>
<dbReference type="RefSeq" id="WP_377558048.1">
    <property type="nucleotide sequence ID" value="NZ_JBHUHQ010000019.1"/>
</dbReference>
<keyword evidence="2" id="KW-1185">Reference proteome</keyword>
<dbReference type="EMBL" id="JBHUHQ010000019">
    <property type="protein sequence ID" value="MFD2045407.1"/>
    <property type="molecule type" value="Genomic_DNA"/>
</dbReference>
<evidence type="ECO:0000313" key="1">
    <source>
        <dbReference type="EMBL" id="MFD2045407.1"/>
    </source>
</evidence>
<evidence type="ECO:0000313" key="2">
    <source>
        <dbReference type="Proteomes" id="UP001597383"/>
    </source>
</evidence>
<dbReference type="Proteomes" id="UP001597383">
    <property type="component" value="Unassembled WGS sequence"/>
</dbReference>
<protein>
    <submittedName>
        <fullName evidence="1">Nucleotidyltransferase domain-containing protein</fullName>
    </submittedName>
</protein>
<dbReference type="InterPro" id="IPR018775">
    <property type="entry name" value="RlaP"/>
</dbReference>
<dbReference type="Pfam" id="PF10127">
    <property type="entry name" value="RlaP"/>
    <property type="match status" value="1"/>
</dbReference>
<reference evidence="2" key="1">
    <citation type="journal article" date="2019" name="Int. J. Syst. Evol. Microbiol.">
        <title>The Global Catalogue of Microorganisms (GCM) 10K type strain sequencing project: providing services to taxonomists for standard genome sequencing and annotation.</title>
        <authorList>
            <consortium name="The Broad Institute Genomics Platform"/>
            <consortium name="The Broad Institute Genome Sequencing Center for Infectious Disease"/>
            <person name="Wu L."/>
            <person name="Ma J."/>
        </authorList>
    </citation>
    <scope>NUCLEOTIDE SEQUENCE [LARGE SCALE GENOMIC DNA]</scope>
    <source>
        <strain evidence="2">R28</strain>
    </source>
</reference>
<proteinExistence type="predicted"/>
<dbReference type="PANTHER" id="PTHR34817">
    <property type="entry name" value="NUCLEOTIDYLTRANSFERASE"/>
    <property type="match status" value="1"/>
</dbReference>
<comment type="caution">
    <text evidence="1">The sequence shown here is derived from an EMBL/GenBank/DDBJ whole genome shotgun (WGS) entry which is preliminary data.</text>
</comment>
<organism evidence="1 2">
    <name type="scientific">Ornithinibacillus salinisoli</name>
    <dbReference type="NCBI Taxonomy" id="1848459"/>
    <lineage>
        <taxon>Bacteria</taxon>
        <taxon>Bacillati</taxon>
        <taxon>Bacillota</taxon>
        <taxon>Bacilli</taxon>
        <taxon>Bacillales</taxon>
        <taxon>Bacillaceae</taxon>
        <taxon>Ornithinibacillus</taxon>
    </lineage>
</organism>
<dbReference type="PANTHER" id="PTHR34817:SF2">
    <property type="entry name" value="NUCLEOTIDYLTRANSFERASE"/>
    <property type="match status" value="1"/>
</dbReference>
<gene>
    <name evidence="1" type="ORF">ACFSJF_14095</name>
</gene>